<dbReference type="PROSITE" id="PS50943">
    <property type="entry name" value="HTH_CROC1"/>
    <property type="match status" value="1"/>
</dbReference>
<dbReference type="Gene3D" id="1.10.260.40">
    <property type="entry name" value="lambda repressor-like DNA-binding domains"/>
    <property type="match status" value="1"/>
</dbReference>
<organism evidence="3 4">
    <name type="scientific">Gracilibacillus salitolerans</name>
    <dbReference type="NCBI Taxonomy" id="2663022"/>
    <lineage>
        <taxon>Bacteria</taxon>
        <taxon>Bacillati</taxon>
        <taxon>Bacillota</taxon>
        <taxon>Bacilli</taxon>
        <taxon>Bacillales</taxon>
        <taxon>Bacillaceae</taxon>
        <taxon>Gracilibacillus</taxon>
    </lineage>
</organism>
<dbReference type="AlphaFoldDB" id="A0A5Q2TPF0"/>
<name>A0A5Q2TPF0_9BACI</name>
<evidence type="ECO:0000256" key="1">
    <source>
        <dbReference type="ARBA" id="ARBA00023125"/>
    </source>
</evidence>
<dbReference type="CDD" id="cd02209">
    <property type="entry name" value="cupin_XRE_C"/>
    <property type="match status" value="1"/>
</dbReference>
<proteinExistence type="predicted"/>
<dbReference type="SMART" id="SM00530">
    <property type="entry name" value="HTH_XRE"/>
    <property type="match status" value="1"/>
</dbReference>
<protein>
    <submittedName>
        <fullName evidence="3">Helix-turn-helix domain-containing protein</fullName>
    </submittedName>
</protein>
<sequence length="184" mass="20620">MNIGSKLGKQVRYIRKQQNRTLEEIASACGFSKSLLSKIENGVTTPPIATLMKIAEALGVTVSDLLEDNKESGTIYTQAGTYKDDGRLIKTEKGYSFYAFAATRQDKQMQPYYFVAKKNEVYNHTFSHSGEEFVYVLEGVMKYKVGDKEYTLGPGDSIYFTSIEEHTLTPISDEVKYIAVFASS</sequence>
<dbReference type="Gene3D" id="2.60.120.10">
    <property type="entry name" value="Jelly Rolls"/>
    <property type="match status" value="1"/>
</dbReference>
<dbReference type="InterPro" id="IPR001387">
    <property type="entry name" value="Cro/C1-type_HTH"/>
</dbReference>
<dbReference type="InterPro" id="IPR013096">
    <property type="entry name" value="Cupin_2"/>
</dbReference>
<dbReference type="InterPro" id="IPR050807">
    <property type="entry name" value="TransReg_Diox_bact_type"/>
</dbReference>
<dbReference type="InterPro" id="IPR011051">
    <property type="entry name" value="RmlC_Cupin_sf"/>
</dbReference>
<dbReference type="EMBL" id="CP045915">
    <property type="protein sequence ID" value="QGH35987.1"/>
    <property type="molecule type" value="Genomic_DNA"/>
</dbReference>
<evidence type="ECO:0000259" key="2">
    <source>
        <dbReference type="PROSITE" id="PS50943"/>
    </source>
</evidence>
<keyword evidence="1" id="KW-0238">DNA-binding</keyword>
<reference evidence="3 4" key="1">
    <citation type="submission" date="2019-11" db="EMBL/GenBank/DDBJ databases">
        <title>Gracilibacillus salitolerans sp. nov., a moderate halophile isolated from a saline soil in northwest China.</title>
        <authorList>
            <person name="Gan L."/>
        </authorList>
    </citation>
    <scope>NUCLEOTIDE SEQUENCE [LARGE SCALE GENOMIC DNA]</scope>
    <source>
        <strain evidence="3 4">SCU50</strain>
    </source>
</reference>
<dbReference type="Proteomes" id="UP000339690">
    <property type="component" value="Chromosome"/>
</dbReference>
<dbReference type="PANTHER" id="PTHR46797">
    <property type="entry name" value="HTH-TYPE TRANSCRIPTIONAL REGULATOR"/>
    <property type="match status" value="1"/>
</dbReference>
<dbReference type="Pfam" id="PF07883">
    <property type="entry name" value="Cupin_2"/>
    <property type="match status" value="1"/>
</dbReference>
<keyword evidence="4" id="KW-1185">Reference proteome</keyword>
<dbReference type="CDD" id="cd00093">
    <property type="entry name" value="HTH_XRE"/>
    <property type="match status" value="1"/>
</dbReference>
<feature type="domain" description="HTH cro/C1-type" evidence="2">
    <location>
        <begin position="11"/>
        <end position="65"/>
    </location>
</feature>
<dbReference type="RefSeq" id="WP_153792196.1">
    <property type="nucleotide sequence ID" value="NZ_CP045915.1"/>
</dbReference>
<evidence type="ECO:0000313" key="3">
    <source>
        <dbReference type="EMBL" id="QGH35987.1"/>
    </source>
</evidence>
<dbReference type="InterPro" id="IPR010982">
    <property type="entry name" value="Lambda_DNA-bd_dom_sf"/>
</dbReference>
<dbReference type="SUPFAM" id="SSF51182">
    <property type="entry name" value="RmlC-like cupins"/>
    <property type="match status" value="1"/>
</dbReference>
<evidence type="ECO:0000313" key="4">
    <source>
        <dbReference type="Proteomes" id="UP000339690"/>
    </source>
</evidence>
<dbReference type="KEGG" id="grc:GI584_18870"/>
<dbReference type="SUPFAM" id="SSF47413">
    <property type="entry name" value="lambda repressor-like DNA-binding domains"/>
    <property type="match status" value="1"/>
</dbReference>
<accession>A0A5Q2TPF0</accession>
<dbReference type="Pfam" id="PF01381">
    <property type="entry name" value="HTH_3"/>
    <property type="match status" value="1"/>
</dbReference>
<dbReference type="GO" id="GO:0003677">
    <property type="term" value="F:DNA binding"/>
    <property type="evidence" value="ECO:0007669"/>
    <property type="project" value="UniProtKB-KW"/>
</dbReference>
<dbReference type="InterPro" id="IPR014710">
    <property type="entry name" value="RmlC-like_jellyroll"/>
</dbReference>
<dbReference type="PANTHER" id="PTHR46797:SF1">
    <property type="entry name" value="METHYLPHOSPHONATE SYNTHASE"/>
    <property type="match status" value="1"/>
</dbReference>
<gene>
    <name evidence="3" type="ORF">GI584_18870</name>
</gene>
<dbReference type="GO" id="GO:0005829">
    <property type="term" value="C:cytosol"/>
    <property type="evidence" value="ECO:0007669"/>
    <property type="project" value="TreeGrafter"/>
</dbReference>
<dbReference type="GO" id="GO:0003700">
    <property type="term" value="F:DNA-binding transcription factor activity"/>
    <property type="evidence" value="ECO:0007669"/>
    <property type="project" value="TreeGrafter"/>
</dbReference>